<accession>A0A1X3D8R3</accession>
<gene>
    <name evidence="3" type="ORF">BV912_11710</name>
</gene>
<sequence length="355" mass="39604">MKTFSRWDEPISADAPEGVNIEYDSRFLELQSAAEGKPEQQYGDTIIPAEEPDWATVEKLCNQLLAESKDLRVLAYYTQALTAKHGLVGFCAGCEAVKANIDSYWDSVFPKLEDEDGEYDPFYRINALSSFTTLDGIVKEIFPAKLLINGLTQQPVTVKEAVSVLQGNDPQSYPGGKDRLMLDIRVSADTGKPELVALIQALGHLKDIQNTFSTKLQDEHSLNFEVIQKPLTLIHKAVNYNDGSTPQPQQAEQTDPTAETSAPTGTQEQTSFQDADAWRRLNIKNRADVDLALVKICVYFETLEPSHPAPLFIRRVQRLMNMDFYDIMKDISPESIANLEVLIGKPDEETGTSDD</sequence>
<feature type="domain" description="ImpA N-terminal" evidence="2">
    <location>
        <begin position="9"/>
        <end position="130"/>
    </location>
</feature>
<proteinExistence type="predicted"/>
<feature type="region of interest" description="Disordered" evidence="1">
    <location>
        <begin position="239"/>
        <end position="273"/>
    </location>
</feature>
<dbReference type="EMBL" id="MTAB01000043">
    <property type="protein sequence ID" value="OSI16101.1"/>
    <property type="molecule type" value="Genomic_DNA"/>
</dbReference>
<dbReference type="PANTHER" id="PTHR37951">
    <property type="entry name" value="CYTOPLASMIC PROTEIN-RELATED"/>
    <property type="match status" value="1"/>
</dbReference>
<dbReference type="Proteomes" id="UP000193303">
    <property type="component" value="Unassembled WGS sequence"/>
</dbReference>
<evidence type="ECO:0000313" key="4">
    <source>
        <dbReference type="Proteomes" id="UP000193303"/>
    </source>
</evidence>
<dbReference type="Pfam" id="PF06812">
    <property type="entry name" value="ImpA_N"/>
    <property type="match status" value="1"/>
</dbReference>
<dbReference type="STRING" id="1931275.BV914_09950"/>
<evidence type="ECO:0000313" key="3">
    <source>
        <dbReference type="EMBL" id="OSI16101.1"/>
    </source>
</evidence>
<name>A0A1X3D8R3_9NEIS</name>
<comment type="caution">
    <text evidence="3">The sequence shown here is derived from an EMBL/GenBank/DDBJ whole genome shotgun (WGS) entry which is preliminary data.</text>
</comment>
<dbReference type="OrthoDB" id="9771118at2"/>
<organism evidence="3 4">
    <name type="scientific">Neisseria dumasiana</name>
    <dbReference type="NCBI Taxonomy" id="1931275"/>
    <lineage>
        <taxon>Bacteria</taxon>
        <taxon>Pseudomonadati</taxon>
        <taxon>Pseudomonadota</taxon>
        <taxon>Betaproteobacteria</taxon>
        <taxon>Neisseriales</taxon>
        <taxon>Neisseriaceae</taxon>
        <taxon>Neisseria</taxon>
    </lineage>
</organism>
<evidence type="ECO:0000256" key="1">
    <source>
        <dbReference type="SAM" id="MobiDB-lite"/>
    </source>
</evidence>
<evidence type="ECO:0000259" key="2">
    <source>
        <dbReference type="Pfam" id="PF06812"/>
    </source>
</evidence>
<dbReference type="RefSeq" id="WP_085360742.1">
    <property type="nucleotide sequence ID" value="NZ_MTAB01000043.1"/>
</dbReference>
<dbReference type="NCBIfam" id="TIGR03363">
    <property type="entry name" value="VI_chp_8"/>
    <property type="match status" value="1"/>
</dbReference>
<protein>
    <submittedName>
        <fullName evidence="3">Type VI secretion protein</fullName>
    </submittedName>
</protein>
<dbReference type="AlphaFoldDB" id="A0A1X3D8R3"/>
<dbReference type="InterPro" id="IPR017740">
    <property type="entry name" value="TssA-like"/>
</dbReference>
<dbReference type="PANTHER" id="PTHR37951:SF1">
    <property type="entry name" value="TYPE VI SECRETION SYSTEM COMPONENT TSSA1"/>
    <property type="match status" value="1"/>
</dbReference>
<reference evidence="4" key="1">
    <citation type="submission" date="2017-01" db="EMBL/GenBank/DDBJ databases">
        <authorList>
            <person name="Mah S.A."/>
            <person name="Swanson W.J."/>
            <person name="Moy G.W."/>
            <person name="Vacquier V.D."/>
        </authorList>
    </citation>
    <scope>NUCLEOTIDE SEQUENCE [LARGE SCALE GENOMIC DNA]</scope>
    <source>
        <strain evidence="4">124861</strain>
    </source>
</reference>
<feature type="compositionally biased region" description="Polar residues" evidence="1">
    <location>
        <begin position="241"/>
        <end position="273"/>
    </location>
</feature>
<dbReference type="InterPro" id="IPR010657">
    <property type="entry name" value="ImpA_N"/>
</dbReference>